<name>U1G993_ENDPU</name>
<dbReference type="AlphaFoldDB" id="U1G993"/>
<keyword evidence="9" id="KW-0498">Mitosis</keyword>
<keyword evidence="8" id="KW-0493">Microtubule</keyword>
<dbReference type="PANTHER" id="PTHR28017">
    <property type="entry name" value="DASH COMPLEX SUBUNIT DAD3"/>
    <property type="match status" value="1"/>
</dbReference>
<feature type="region of interest" description="Disordered" evidence="18">
    <location>
        <begin position="46"/>
        <end position="87"/>
    </location>
</feature>
<keyword evidence="5" id="KW-0158">Chromosome</keyword>
<feature type="compositionally biased region" description="Polar residues" evidence="18">
    <location>
        <begin position="1"/>
        <end position="11"/>
    </location>
</feature>
<sequence>MEPTPHTQTNEHGLVHLGAHRRSSDNLSPLEQEVLDEYARLARNMERLSTTLTHLTNPPSTTTSSSSPAQSPSANPSASAPPPPAPALTLEIAESLRLLERKVASVYTLLKASVYSIVLQQGEGEVEGEGDITQGSVRRGVGDNGARERVEW</sequence>
<dbReference type="Proteomes" id="UP000019373">
    <property type="component" value="Unassembled WGS sequence"/>
</dbReference>
<dbReference type="EMBL" id="KE721523">
    <property type="protein sequence ID" value="ERF68256.1"/>
    <property type="molecule type" value="Genomic_DNA"/>
</dbReference>
<keyword evidence="12" id="KW-0206">Cytoskeleton</keyword>
<evidence type="ECO:0000256" key="6">
    <source>
        <dbReference type="ARBA" id="ARBA00022490"/>
    </source>
</evidence>
<gene>
    <name evidence="19" type="ORF">EPUS_02712</name>
</gene>
<evidence type="ECO:0000313" key="20">
    <source>
        <dbReference type="Proteomes" id="UP000019373"/>
    </source>
</evidence>
<keyword evidence="15" id="KW-0137">Centromere</keyword>
<dbReference type="OrthoDB" id="2443965at2759"/>
<dbReference type="GO" id="GO:0005874">
    <property type="term" value="C:microtubule"/>
    <property type="evidence" value="ECO:0007669"/>
    <property type="project" value="UniProtKB-KW"/>
</dbReference>
<accession>U1G993</accession>
<dbReference type="Pfam" id="PF08656">
    <property type="entry name" value="DASH_Dad3"/>
    <property type="match status" value="1"/>
</dbReference>
<keyword evidence="7" id="KW-0132">Cell division</keyword>
<evidence type="ECO:0000256" key="18">
    <source>
        <dbReference type="SAM" id="MobiDB-lite"/>
    </source>
</evidence>
<evidence type="ECO:0000313" key="19">
    <source>
        <dbReference type="EMBL" id="ERF68256.1"/>
    </source>
</evidence>
<dbReference type="RefSeq" id="XP_007806031.1">
    <property type="nucleotide sequence ID" value="XM_007807840.1"/>
</dbReference>
<evidence type="ECO:0000256" key="9">
    <source>
        <dbReference type="ARBA" id="ARBA00022776"/>
    </source>
</evidence>
<feature type="compositionally biased region" description="Low complexity" evidence="18">
    <location>
        <begin position="48"/>
        <end position="78"/>
    </location>
</feature>
<organism evidence="19 20">
    <name type="scientific">Endocarpon pusillum (strain Z07020 / HMAS-L-300199)</name>
    <name type="common">Lichen-forming fungus</name>
    <dbReference type="NCBI Taxonomy" id="1263415"/>
    <lineage>
        <taxon>Eukaryota</taxon>
        <taxon>Fungi</taxon>
        <taxon>Dikarya</taxon>
        <taxon>Ascomycota</taxon>
        <taxon>Pezizomycotina</taxon>
        <taxon>Eurotiomycetes</taxon>
        <taxon>Chaetothyriomycetidae</taxon>
        <taxon>Verrucariales</taxon>
        <taxon>Verrucariaceae</taxon>
        <taxon>Endocarpon</taxon>
    </lineage>
</organism>
<dbReference type="eggNOG" id="ENOG502SCNH">
    <property type="taxonomic scope" value="Eukaryota"/>
</dbReference>
<evidence type="ECO:0000256" key="12">
    <source>
        <dbReference type="ARBA" id="ARBA00023212"/>
    </source>
</evidence>
<evidence type="ECO:0000256" key="7">
    <source>
        <dbReference type="ARBA" id="ARBA00022618"/>
    </source>
</evidence>
<keyword evidence="20" id="KW-1185">Reference proteome</keyword>
<evidence type="ECO:0000256" key="3">
    <source>
        <dbReference type="ARBA" id="ARBA00004629"/>
    </source>
</evidence>
<evidence type="ECO:0000256" key="14">
    <source>
        <dbReference type="ARBA" id="ARBA00023306"/>
    </source>
</evidence>
<dbReference type="InterPro" id="IPR013965">
    <property type="entry name" value="DASH_Dad3"/>
</dbReference>
<feature type="region of interest" description="Disordered" evidence="18">
    <location>
        <begin position="1"/>
        <end position="30"/>
    </location>
</feature>
<keyword evidence="6" id="KW-0963">Cytoplasm</keyword>
<evidence type="ECO:0000256" key="13">
    <source>
        <dbReference type="ARBA" id="ARBA00023242"/>
    </source>
</evidence>
<dbReference type="GeneID" id="19237762"/>
<evidence type="ECO:0000256" key="2">
    <source>
        <dbReference type="ARBA" id="ARBA00004186"/>
    </source>
</evidence>
<dbReference type="PANTHER" id="PTHR28017:SF1">
    <property type="entry name" value="DASH COMPLEX SUBUNIT DAD3"/>
    <property type="match status" value="1"/>
</dbReference>
<comment type="subcellular location">
    <subcellularLocation>
        <location evidence="3">Chromosome</location>
        <location evidence="3">Centromere</location>
        <location evidence="3">Kinetochore</location>
    </subcellularLocation>
    <subcellularLocation>
        <location evidence="2">Cytoplasm</location>
        <location evidence="2">Cytoskeleton</location>
        <location evidence="2">Spindle</location>
    </subcellularLocation>
    <subcellularLocation>
        <location evidence="1">Nucleus</location>
    </subcellularLocation>
</comment>
<evidence type="ECO:0000256" key="8">
    <source>
        <dbReference type="ARBA" id="ARBA00022701"/>
    </source>
</evidence>
<keyword evidence="11" id="KW-0995">Kinetochore</keyword>
<dbReference type="GO" id="GO:0008608">
    <property type="term" value="P:attachment of spindle microtubules to kinetochore"/>
    <property type="evidence" value="ECO:0007669"/>
    <property type="project" value="InterPro"/>
</dbReference>
<dbReference type="GO" id="GO:0051010">
    <property type="term" value="F:microtubule plus-end binding"/>
    <property type="evidence" value="ECO:0007669"/>
    <property type="project" value="TreeGrafter"/>
</dbReference>
<evidence type="ECO:0000256" key="1">
    <source>
        <dbReference type="ARBA" id="ARBA00004123"/>
    </source>
</evidence>
<keyword evidence="10" id="KW-0159">Chromosome partition</keyword>
<dbReference type="GO" id="GO:0072686">
    <property type="term" value="C:mitotic spindle"/>
    <property type="evidence" value="ECO:0007669"/>
    <property type="project" value="InterPro"/>
</dbReference>
<feature type="region of interest" description="Disordered" evidence="18">
    <location>
        <begin position="124"/>
        <end position="152"/>
    </location>
</feature>
<proteinExistence type="inferred from homology"/>
<dbReference type="HOGENOM" id="CLU_118180_1_0_1"/>
<comment type="similarity">
    <text evidence="4">Belongs to the DASH complex DAD3 family.</text>
</comment>
<evidence type="ECO:0000256" key="17">
    <source>
        <dbReference type="ARBA" id="ARBA00044305"/>
    </source>
</evidence>
<keyword evidence="14" id="KW-0131">Cell cycle</keyword>
<evidence type="ECO:0000256" key="16">
    <source>
        <dbReference type="ARBA" id="ARBA00044179"/>
    </source>
</evidence>
<evidence type="ECO:0000256" key="11">
    <source>
        <dbReference type="ARBA" id="ARBA00022838"/>
    </source>
</evidence>
<dbReference type="GO" id="GO:0051301">
    <property type="term" value="P:cell division"/>
    <property type="evidence" value="ECO:0007669"/>
    <property type="project" value="UniProtKB-KW"/>
</dbReference>
<keyword evidence="13" id="KW-0539">Nucleus</keyword>
<evidence type="ECO:0000256" key="15">
    <source>
        <dbReference type="ARBA" id="ARBA00023328"/>
    </source>
</evidence>
<evidence type="ECO:0000256" key="5">
    <source>
        <dbReference type="ARBA" id="ARBA00022454"/>
    </source>
</evidence>
<dbReference type="GO" id="GO:0042729">
    <property type="term" value="C:DASH complex"/>
    <property type="evidence" value="ECO:0007669"/>
    <property type="project" value="InterPro"/>
</dbReference>
<evidence type="ECO:0000256" key="10">
    <source>
        <dbReference type="ARBA" id="ARBA00022829"/>
    </source>
</evidence>
<reference evidence="20" key="1">
    <citation type="journal article" date="2014" name="BMC Genomics">
        <title>Genome characteristics reveal the impact of lichenization on lichen-forming fungus Endocarpon pusillum Hedwig (Verrucariales, Ascomycota).</title>
        <authorList>
            <person name="Wang Y.-Y."/>
            <person name="Liu B."/>
            <person name="Zhang X.-Y."/>
            <person name="Zhou Q.-M."/>
            <person name="Zhang T."/>
            <person name="Li H."/>
            <person name="Yu Y.-F."/>
            <person name="Zhang X.-L."/>
            <person name="Hao X.-Y."/>
            <person name="Wang M."/>
            <person name="Wang L."/>
            <person name="Wei J.-C."/>
        </authorList>
    </citation>
    <scope>NUCLEOTIDE SEQUENCE [LARGE SCALE GENOMIC DNA]</scope>
    <source>
        <strain evidence="20">Z07020 / HMAS-L-300199</strain>
    </source>
</reference>
<evidence type="ECO:0000256" key="4">
    <source>
        <dbReference type="ARBA" id="ARBA00006277"/>
    </source>
</evidence>
<protein>
    <recommendedName>
        <fullName evidence="16">DASH complex subunit DAD3</fullName>
    </recommendedName>
    <alternativeName>
        <fullName evidence="17">Outer kinetochore protein DAD3</fullName>
    </alternativeName>
</protein>